<reference evidence="7" key="1">
    <citation type="submission" date="2021-02" db="EMBL/GenBank/DDBJ databases">
        <authorList>
            <person name="Nowell W R."/>
        </authorList>
    </citation>
    <scope>NUCLEOTIDE SEQUENCE</scope>
</reference>
<evidence type="ECO:0000256" key="1">
    <source>
        <dbReference type="ARBA" id="ARBA00022614"/>
    </source>
</evidence>
<sequence>MLRNFRRPIGTGTLCNLSKWDENGVTIADSLQSPRDLFIDGEYLYASETGQDRLIRYHLRTLEKRVIFAGVTAHAIALNQEEQAIYFSRELDNQELIERIAKDGQGESTTIIPRGNVEITFSLASIKDSLYICDRNKHRIVLWSNVTKNITTIAGVSGMGSNADQLRSPEGIFVDMDGNFYVADTLNHRIQFWQNKATSATTVAGNSDSSPGNNLNELHRPKAIFITNGTMFIADSYNHRIVKWRIGDMQGSVIVGNATTAAGNNSNQLSDPTSLKLDSHGNLLAPNRNETSIMTPPSGENAFTTLTTTLSSINPLNQTNISNIDEWLLLDSNNGFIRLYDPNDASSSYPRSKLVPCTMWTTIEQICSRLNNDLDPRTWYVQYHGDRIQHLRPDEKPLFIQHNYLLSIGFSSIQRLQQEGDKHDLGYLIRFLSDRLIIDPKIQPRSLSTLAWIRKGKLIRKWTKRKCVISTSRLTVYPDANTNPYVIELQRASVEEVRSKDKPFCLKLIVDDGKSEVLYMALNNDEEYSRWLKRLRKTTNKLPDIADYSSSHLELIPKNLFINSKLVVLNLRHNNLLMRPADEVVFTVGLNTSFEIIKVVVETFEICWLDDLTRFQYLTSLNLADNDLKIFPIVICHLPRLIDLNLASNGIDCIPSDIEKLQSMEILNLQSNRLSILPTEIENLKRLRDFYLDFNLFKDIPTSLTRLTNVRYSDITNICLAGNHIRKFAAESAQFLEHCRQLDLRMNQLKLDENDFILLNRLTHLTHLDLSHNYRINELDLRSLSTLQHLNCSYNNTFRLILNGHSLIQLNASHNKLKHIDVITAPLNLTELDISSNEFQILPDWLNEENSSLKRLIADHNRLNILPAKFFTSNKRLQYVRLNHNRLLHLPERIINSNIETLLLHSNRLEHLPVNLLKNLHRLKILNLTQNQLISLPLPNDRADLNRLQELYLSCNELDDDVFALISRYERLKVLHLAYNRLEQIDDVALKKLVSLTDLNLSGNNIQVLPQTVVLDLSFNEIDSASIDNLFPTSLTILDLSGNQAINIQRDSLKSLSQKTVSLINISGLSDVSHDTSLWSVGFAQSSGIRNRLAITTVNEASFNYSPTDALFAMFDGGLNNEVPSILKHKLPDILKSEYEQCDQANVYLKHTFLTLQKRLKTTGQRLGAASTVVHIRSLLPTSVANANLYSSTTTTSSSSSQTENHFRFELNAANVGHCEAILCRSSMIHPLTRRFTIPHDESECKRIRKTPSVIINEDNALNAITSQTRMLGCSFLYPAVIPTPHISSFMLSKNDEFFIVANNLLWQHLSHEEAVRMVRSIQNPVLASKKLVDIAQSYGARENLAVLIVKFNFQKKTQHVTNPPPPPPPHPHQQQPRLPRQETYSENTNSSGEYSPVASPLVPMLDSTGYLSVGELSGADEDDSNEDLQSTYISTRPIQNYLFHLSDQASSSSDAPATLNDSIQNRLLSRSGRTSLLAASMIDTSALADRKNEKIFQSDTGLFNFPASNAEPIRTIPSDLTIVSEILPSSPPPTVVTKTKRVKNPSLSGDCPSPPRPGRYRKKLAPPARPPLGYSKPPRTNLSSNSDISNDGHDFDYSPAYPAGLRPVADAVLSISSSDDDDDDNDDDDFSYVVDQISLTSTNTNTDCQPIQQQSDFNFFVRRHYPSTSSTTHSAVNSTLTSSSVTTNNACQVTILPNKITRL</sequence>
<keyword evidence="8" id="KW-1185">Reference proteome</keyword>
<dbReference type="PROSITE" id="PS51450">
    <property type="entry name" value="LRR"/>
    <property type="match status" value="2"/>
</dbReference>
<evidence type="ECO:0000259" key="6">
    <source>
        <dbReference type="PROSITE" id="PS51746"/>
    </source>
</evidence>
<protein>
    <recommendedName>
        <fullName evidence="9">PH domain-containing protein</fullName>
    </recommendedName>
</protein>
<dbReference type="Gene3D" id="3.80.10.10">
    <property type="entry name" value="Ribonuclease Inhibitor"/>
    <property type="match status" value="3"/>
</dbReference>
<feature type="compositionally biased region" description="Polar residues" evidence="4">
    <location>
        <begin position="1383"/>
        <end position="1394"/>
    </location>
</feature>
<dbReference type="InterPro" id="IPR032675">
    <property type="entry name" value="LRR_dom_sf"/>
</dbReference>
<dbReference type="InterPro" id="IPR001932">
    <property type="entry name" value="PPM-type_phosphatase-like_dom"/>
</dbReference>
<dbReference type="EMBL" id="CAJNOR010000043">
    <property type="protein sequence ID" value="CAF0770044.1"/>
    <property type="molecule type" value="Genomic_DNA"/>
</dbReference>
<dbReference type="CDD" id="cd05819">
    <property type="entry name" value="NHL"/>
    <property type="match status" value="1"/>
</dbReference>
<feature type="compositionally biased region" description="Pro residues" evidence="4">
    <location>
        <begin position="1363"/>
        <end position="1372"/>
    </location>
</feature>
<dbReference type="SUPFAM" id="SSF63825">
    <property type="entry name" value="YWTD domain"/>
    <property type="match status" value="1"/>
</dbReference>
<organism evidence="7 8">
    <name type="scientific">Adineta ricciae</name>
    <name type="common">Rotifer</name>
    <dbReference type="NCBI Taxonomy" id="249248"/>
    <lineage>
        <taxon>Eukaryota</taxon>
        <taxon>Metazoa</taxon>
        <taxon>Spiralia</taxon>
        <taxon>Gnathifera</taxon>
        <taxon>Rotifera</taxon>
        <taxon>Eurotatoria</taxon>
        <taxon>Bdelloidea</taxon>
        <taxon>Adinetida</taxon>
        <taxon>Adinetidae</taxon>
        <taxon>Adineta</taxon>
    </lineage>
</organism>
<proteinExistence type="predicted"/>
<dbReference type="Pfam" id="PF00169">
    <property type="entry name" value="PH"/>
    <property type="match status" value="1"/>
</dbReference>
<evidence type="ECO:0000313" key="8">
    <source>
        <dbReference type="Proteomes" id="UP000663828"/>
    </source>
</evidence>
<dbReference type="PANTHER" id="PTHR45712">
    <property type="entry name" value="AGAP008170-PA"/>
    <property type="match status" value="1"/>
</dbReference>
<dbReference type="InterPro" id="IPR050333">
    <property type="entry name" value="SLRP"/>
</dbReference>
<dbReference type="InterPro" id="IPR001611">
    <property type="entry name" value="Leu-rich_rpt"/>
</dbReference>
<comment type="caution">
    <text evidence="7">The sequence shown here is derived from an EMBL/GenBank/DDBJ whole genome shotgun (WGS) entry which is preliminary data.</text>
</comment>
<dbReference type="InterPro" id="IPR055071">
    <property type="entry name" value="RA_PHLPP-like"/>
</dbReference>
<dbReference type="InterPro" id="IPR011993">
    <property type="entry name" value="PH-like_dom_sf"/>
</dbReference>
<dbReference type="PROSITE" id="PS50003">
    <property type="entry name" value="PH_DOMAIN"/>
    <property type="match status" value="1"/>
</dbReference>
<dbReference type="Gene3D" id="3.60.40.10">
    <property type="entry name" value="PPM-type phosphatase domain"/>
    <property type="match status" value="1"/>
</dbReference>
<dbReference type="InterPro" id="IPR036457">
    <property type="entry name" value="PPM-type-like_dom_sf"/>
</dbReference>
<feature type="region of interest" description="Disordered" evidence="4">
    <location>
        <begin position="1358"/>
        <end position="1400"/>
    </location>
</feature>
<dbReference type="PROSITE" id="PS51746">
    <property type="entry name" value="PPM_2"/>
    <property type="match status" value="1"/>
</dbReference>
<accession>A0A813QPJ9</accession>
<name>A0A813QPJ9_ADIRI</name>
<feature type="compositionally biased region" description="Polar residues" evidence="4">
    <location>
        <begin position="1579"/>
        <end position="1590"/>
    </location>
</feature>
<dbReference type="SMART" id="SM00233">
    <property type="entry name" value="PH"/>
    <property type="match status" value="1"/>
</dbReference>
<dbReference type="CDD" id="cd00821">
    <property type="entry name" value="PH"/>
    <property type="match status" value="1"/>
</dbReference>
<dbReference type="SUPFAM" id="SSF52058">
    <property type="entry name" value="L domain-like"/>
    <property type="match status" value="2"/>
</dbReference>
<dbReference type="SUPFAM" id="SSF81606">
    <property type="entry name" value="PP2C-like"/>
    <property type="match status" value="1"/>
</dbReference>
<evidence type="ECO:0000259" key="5">
    <source>
        <dbReference type="PROSITE" id="PS50003"/>
    </source>
</evidence>
<dbReference type="Pfam" id="PF23010">
    <property type="entry name" value="RA_3"/>
    <property type="match status" value="1"/>
</dbReference>
<gene>
    <name evidence="7" type="ORF">XAT740_LOCUS1401</name>
</gene>
<evidence type="ECO:0000256" key="4">
    <source>
        <dbReference type="SAM" id="MobiDB-lite"/>
    </source>
</evidence>
<evidence type="ECO:0000313" key="7">
    <source>
        <dbReference type="EMBL" id="CAF0770044.1"/>
    </source>
</evidence>
<evidence type="ECO:0008006" key="9">
    <source>
        <dbReference type="Google" id="ProtNLM"/>
    </source>
</evidence>
<dbReference type="SUPFAM" id="SSF50729">
    <property type="entry name" value="PH domain-like"/>
    <property type="match status" value="1"/>
</dbReference>
<dbReference type="Proteomes" id="UP000663828">
    <property type="component" value="Unassembled WGS sequence"/>
</dbReference>
<dbReference type="GO" id="GO:0046872">
    <property type="term" value="F:metal ion binding"/>
    <property type="evidence" value="ECO:0007669"/>
    <property type="project" value="UniProtKB-KW"/>
</dbReference>
<dbReference type="InterPro" id="IPR001849">
    <property type="entry name" value="PH_domain"/>
</dbReference>
<feature type="domain" description="PPM-type phosphatase" evidence="6">
    <location>
        <begin position="1080"/>
        <end position="1352"/>
    </location>
</feature>
<dbReference type="SUPFAM" id="SSF101898">
    <property type="entry name" value="NHL repeat"/>
    <property type="match status" value="1"/>
</dbReference>
<evidence type="ECO:0000256" key="3">
    <source>
        <dbReference type="ARBA" id="ARBA00022737"/>
    </source>
</evidence>
<dbReference type="Pfam" id="PF00481">
    <property type="entry name" value="PP2C"/>
    <property type="match status" value="1"/>
</dbReference>
<dbReference type="SMART" id="SM00369">
    <property type="entry name" value="LRR_TYP"/>
    <property type="match status" value="12"/>
</dbReference>
<dbReference type="InterPro" id="IPR003591">
    <property type="entry name" value="Leu-rich_rpt_typical-subtyp"/>
</dbReference>
<dbReference type="CDD" id="cd00143">
    <property type="entry name" value="PP2Cc"/>
    <property type="match status" value="1"/>
</dbReference>
<dbReference type="SMART" id="SM00332">
    <property type="entry name" value="PP2Cc"/>
    <property type="match status" value="1"/>
</dbReference>
<keyword evidence="2" id="KW-0479">Metal-binding</keyword>
<dbReference type="Pfam" id="PF13855">
    <property type="entry name" value="LRR_8"/>
    <property type="match status" value="1"/>
</dbReference>
<evidence type="ECO:0000256" key="2">
    <source>
        <dbReference type="ARBA" id="ARBA00022723"/>
    </source>
</evidence>
<dbReference type="SMART" id="SM00364">
    <property type="entry name" value="LRR_BAC"/>
    <property type="match status" value="6"/>
</dbReference>
<dbReference type="Gene3D" id="2.30.29.30">
    <property type="entry name" value="Pleckstrin-homology domain (PH domain)/Phosphotyrosine-binding domain (PTB)"/>
    <property type="match status" value="1"/>
</dbReference>
<dbReference type="Gene3D" id="2.120.10.30">
    <property type="entry name" value="TolB, C-terminal domain"/>
    <property type="match status" value="2"/>
</dbReference>
<keyword evidence="3" id="KW-0677">Repeat</keyword>
<dbReference type="CDD" id="cd17213">
    <property type="entry name" value="RA_PHLPP"/>
    <property type="match status" value="1"/>
</dbReference>
<keyword evidence="1" id="KW-0433">Leucine-rich repeat</keyword>
<feature type="domain" description="PH" evidence="5">
    <location>
        <begin position="446"/>
        <end position="540"/>
    </location>
</feature>
<feature type="region of interest" description="Disordered" evidence="4">
    <location>
        <begin position="1526"/>
        <end position="1602"/>
    </location>
</feature>
<dbReference type="InterPro" id="IPR011042">
    <property type="entry name" value="6-blade_b-propeller_TolB-like"/>
</dbReference>
<dbReference type="PANTHER" id="PTHR45712:SF22">
    <property type="entry name" value="INSULIN-LIKE GROWTH FACTOR-BINDING PROTEIN COMPLEX ACID LABILE SUBUNIT"/>
    <property type="match status" value="1"/>
</dbReference>